<dbReference type="KEGG" id="tmc:LMI_1476"/>
<keyword evidence="2" id="KW-1133">Transmembrane helix</keyword>
<gene>
    <name evidence="3" type="ORF">LMI_1476</name>
    <name evidence="4" type="ORF">SAMN02982997_00898</name>
</gene>
<proteinExistence type="predicted"/>
<organism evidence="3 5">
    <name type="scientific">Legionella micdadei</name>
    <name type="common">Tatlockia micdadei</name>
    <dbReference type="NCBI Taxonomy" id="451"/>
    <lineage>
        <taxon>Bacteria</taxon>
        <taxon>Pseudomonadati</taxon>
        <taxon>Pseudomonadota</taxon>
        <taxon>Gammaproteobacteria</taxon>
        <taxon>Legionellales</taxon>
        <taxon>Legionellaceae</taxon>
        <taxon>Legionella</taxon>
    </lineage>
</organism>
<evidence type="ECO:0000256" key="2">
    <source>
        <dbReference type="SAM" id="Phobius"/>
    </source>
</evidence>
<dbReference type="RefSeq" id="WP_045099133.1">
    <property type="nucleotide sequence ID" value="NZ_CP020614.1"/>
</dbReference>
<keyword evidence="2" id="KW-0812">Transmembrane</keyword>
<dbReference type="Proteomes" id="UP000032414">
    <property type="component" value="Chromosome I"/>
</dbReference>
<evidence type="ECO:0000313" key="6">
    <source>
        <dbReference type="Proteomes" id="UP000182998"/>
    </source>
</evidence>
<reference evidence="5" key="2">
    <citation type="submission" date="2014-09" db="EMBL/GenBank/DDBJ databases">
        <authorList>
            <person name="Gomez-Valero L."/>
        </authorList>
    </citation>
    <scope>NUCLEOTIDE SEQUENCE [LARGE SCALE GENOMIC DNA]</scope>
    <source>
        <strain evidence="5">ATCC33218</strain>
    </source>
</reference>
<accession>A0A098GH17</accession>
<dbReference type="Proteomes" id="UP000182998">
    <property type="component" value="Unassembled WGS sequence"/>
</dbReference>
<dbReference type="OrthoDB" id="5651756at2"/>
<keyword evidence="1" id="KW-0175">Coiled coil</keyword>
<evidence type="ECO:0000313" key="5">
    <source>
        <dbReference type="Proteomes" id="UP000032414"/>
    </source>
</evidence>
<feature type="coiled-coil region" evidence="1">
    <location>
        <begin position="845"/>
        <end position="879"/>
    </location>
</feature>
<dbReference type="EMBL" id="LN614830">
    <property type="protein sequence ID" value="CEG60781.1"/>
    <property type="molecule type" value="Genomic_DNA"/>
</dbReference>
<protein>
    <submittedName>
        <fullName evidence="3">Uncharacterized protein</fullName>
    </submittedName>
</protein>
<feature type="transmembrane region" description="Helical" evidence="2">
    <location>
        <begin position="1411"/>
        <end position="1433"/>
    </location>
</feature>
<reference evidence="3" key="1">
    <citation type="submission" date="2014-09" db="EMBL/GenBank/DDBJ databases">
        <authorList>
            <person name="GOMEZ-VALERO Laura"/>
        </authorList>
    </citation>
    <scope>NUCLEOTIDE SEQUENCE</scope>
    <source>
        <strain evidence="3">ATCC33218</strain>
    </source>
</reference>
<name>A0A098GH17_LEGMI</name>
<sequence length="1474" mass="169249">MGRKKIKAAIKSHEFTSLASSPIGQLIIHLQNSLESHIRQNTSSKEQAAIEKKYAVQRLKDIKKILQKISGLLNLFDNGNQPSKLSLVKDGIALYSQLYDAKEFDTPANVFYKITLENLHDAVKSSRGKINHFTTTNSSEFKARLKSVLKKDTKKRYEEVLQIPGCNLDHYFAIVDEVIDDLIFTDNELFDAKEIEKRLTQDIDYSFFNLHGHTEQALIISHPSTYDLVAELLDLINQLPDTLEDLVTFLNPKAFTVDIKNSTLAAFIPDRFNFLKISVEHAPEVMNDEQTIQGDQASQQGTKISKELRFKITQHSGREIYFKVEDYYNDFLAGTKLLLSYSLKTYFESYAQTSHVKSELAKISLVQEFVNQEAAQALLYLDEAKQLYSSFNSFETLLASQTSLSAKVQLLDEKINNLDQNIAQLDYLLERNEDYELKKLIMLLAPYPNLLDDLHEAERKKLDVSYSKEQLPEVIVAFNEFHELDVVPIKEKLKFKQHEREEITLLQSYFKNKRAELITQLQRETHDWQEQEVLRWQKDNDQWVQQLNGFVFDDIDLREIEDLSSLAFDKRITAINQLLVEVGRQREKAHDYCQTIKSIRQQIHDSTQSLTLLLKIESEATEKVSVCYRQSKEIVERYNGRVEKAVACLEQQQERLLIQLSKAKAAKALAETMESTDPTVITALRDDKRRRQALVENQLEVQLNQKIAKEALHAEKIALLHLNSDPLANPDPLSILEKDFIEEKTKFIVQRAEALQKIKSLLAQKQDSQSKQKDPDRILSDENLNTSEGISTIVTWLGELITQEGNTKRESQVLLRLKGELFSFCNLAKTLRTLSQDIEFSKMKRKEFAQEAEILAKEIGKLNKKIKTKQDELSTLTKEILVLDKLIFLLTSNQKISTIIAELENLILESNTVELLNYNQEKLLSFVITARNDLSELGELVKNLKIEAVSLVDHTVYQDNLARIEGFIVNSNTKIDQLVINICQRKQMALDEFLIRFEKEFNKFLVQKDSLEEGDLSAQLTKLSGWLNWCSIASEELKCVFDKAELLDRDLHQLTDEIFNAQIGSKIDKFKELEENFKTFYAGLLNQVNRLVDKIGSEFQHNQDQVNLQFAESKATWLMNTAAIDNLNAYLRSFPIAGLTVLNADLETVSSTDELARKIATLLTEFNQFQATLGIKVAINARLGERIEEREKVVDGITTELTHYEEERSKKYYYKDRLFPQEQQRRSVFIQQLKDALQRYKDNGNSEEVLTCIDQKKETFSGFNLQAILNRLVVKINELNKQIPNNYESYPAEFLEEDNAVLHEQAETILNEITLTEPELVTQLKKLYAEIGQLRQFSVSVKDDGNEEHADVAKELAESLQKKVDHFIIDNQKKLINRAASLREKKFFTEFHADFLCHIHSRDDVMSQHTAWLPILANIALASLAVLTLGLAVPVKRYVTELITGEARFFCVTDGLDRVNAIEKASENLAAVVA</sequence>
<dbReference type="PATRIC" id="fig|451.8.peg.2158"/>
<evidence type="ECO:0000313" key="3">
    <source>
        <dbReference type="EMBL" id="CEG60781.1"/>
    </source>
</evidence>
<evidence type="ECO:0000256" key="1">
    <source>
        <dbReference type="SAM" id="Coils"/>
    </source>
</evidence>
<evidence type="ECO:0000313" key="4">
    <source>
        <dbReference type="EMBL" id="SCY12978.1"/>
    </source>
</evidence>
<keyword evidence="6" id="KW-1185">Reference proteome</keyword>
<keyword evidence="2" id="KW-0472">Membrane</keyword>
<dbReference type="HOGENOM" id="CLU_250016_0_0_6"/>
<dbReference type="EMBL" id="FMVN01000004">
    <property type="protein sequence ID" value="SCY12978.1"/>
    <property type="molecule type" value="Genomic_DNA"/>
</dbReference>
<reference evidence="4 6" key="3">
    <citation type="submission" date="2016-10" db="EMBL/GenBank/DDBJ databases">
        <authorList>
            <person name="Varghese N."/>
            <person name="Submissions S."/>
        </authorList>
    </citation>
    <scope>NUCLEOTIDE SEQUENCE [LARGE SCALE GENOMIC DNA]</scope>
    <source>
        <strain evidence="4 6">ATCC 33218</strain>
    </source>
</reference>